<dbReference type="SUPFAM" id="SSF53335">
    <property type="entry name" value="S-adenosyl-L-methionine-dependent methyltransferases"/>
    <property type="match status" value="1"/>
</dbReference>
<feature type="transmembrane region" description="Helical" evidence="11">
    <location>
        <begin position="680"/>
        <end position="704"/>
    </location>
</feature>
<comment type="similarity">
    <text evidence="9">Belongs to the class I-like SAM-binding methyltransferase superfamily. Cation-dependent O-methyltransferase family.</text>
</comment>
<dbReference type="InterPro" id="IPR037185">
    <property type="entry name" value="EmrE-like"/>
</dbReference>
<accession>A0A498JTY5</accession>
<keyword evidence="6 11" id="KW-0812">Transmembrane</keyword>
<dbReference type="CDD" id="cd02440">
    <property type="entry name" value="AdoMet_MTases"/>
    <property type="match status" value="1"/>
</dbReference>
<dbReference type="SUPFAM" id="SSF54001">
    <property type="entry name" value="Cysteine proteinases"/>
    <property type="match status" value="1"/>
</dbReference>
<evidence type="ECO:0000256" key="12">
    <source>
        <dbReference type="SAM" id="SignalP"/>
    </source>
</evidence>
<feature type="domain" description="USP" evidence="13">
    <location>
        <begin position="854"/>
        <end position="1178"/>
    </location>
</feature>
<feature type="transmembrane region" description="Helical" evidence="11">
    <location>
        <begin position="557"/>
        <end position="584"/>
    </location>
</feature>
<dbReference type="FunFam" id="3.90.70.10:FF:000118">
    <property type="entry name" value="Ubiquitin carboxyl-terminal hydrolase 25"/>
    <property type="match status" value="1"/>
</dbReference>
<dbReference type="PROSITE" id="PS00973">
    <property type="entry name" value="USP_2"/>
    <property type="match status" value="1"/>
</dbReference>
<evidence type="ECO:0000313" key="15">
    <source>
        <dbReference type="Proteomes" id="UP000290289"/>
    </source>
</evidence>
<feature type="transmembrane region" description="Helical" evidence="11">
    <location>
        <begin position="464"/>
        <end position="483"/>
    </location>
</feature>
<dbReference type="PROSITE" id="PS51682">
    <property type="entry name" value="SAM_OMT_I"/>
    <property type="match status" value="1"/>
</dbReference>
<dbReference type="InterPro" id="IPR018200">
    <property type="entry name" value="USP_CS"/>
</dbReference>
<evidence type="ECO:0000256" key="8">
    <source>
        <dbReference type="ARBA" id="ARBA00023136"/>
    </source>
</evidence>
<feature type="compositionally biased region" description="Low complexity" evidence="10">
    <location>
        <begin position="869"/>
        <end position="887"/>
    </location>
</feature>
<feature type="compositionally biased region" description="Polar residues" evidence="10">
    <location>
        <begin position="1262"/>
        <end position="1289"/>
    </location>
</feature>
<organism evidence="14 15">
    <name type="scientific">Malus domestica</name>
    <name type="common">Apple</name>
    <name type="synonym">Pyrus malus</name>
    <dbReference type="NCBI Taxonomy" id="3750"/>
    <lineage>
        <taxon>Eukaryota</taxon>
        <taxon>Viridiplantae</taxon>
        <taxon>Streptophyta</taxon>
        <taxon>Embryophyta</taxon>
        <taxon>Tracheophyta</taxon>
        <taxon>Spermatophyta</taxon>
        <taxon>Magnoliopsida</taxon>
        <taxon>eudicotyledons</taxon>
        <taxon>Gunneridae</taxon>
        <taxon>Pentapetalae</taxon>
        <taxon>rosids</taxon>
        <taxon>fabids</taxon>
        <taxon>Rosales</taxon>
        <taxon>Rosaceae</taxon>
        <taxon>Amygdaloideae</taxon>
        <taxon>Maleae</taxon>
        <taxon>Malus</taxon>
    </lineage>
</organism>
<dbReference type="InterPro" id="IPR004853">
    <property type="entry name" value="Sugar_P_trans_dom"/>
</dbReference>
<dbReference type="Gene3D" id="3.90.70.10">
    <property type="entry name" value="Cysteine proteinases"/>
    <property type="match status" value="1"/>
</dbReference>
<sequence>MYYLLLLLTITSIDLQFATLLLESAPHFASMGSSNSLGIHSWSILAPQRVILPQKSVPKSHSLSPTVTVSSIATNKTCSERYPIPRGCLGFAAFTRKVNKTIRGCATSPFVVANDEKYGNKQIISITPRLYDYILANVREPEVLQQLREETASMRGSQMQVSPDQAQLLAMLVQIHGAEKCIEVGVYTGYSSLAIALALPESGRLVACERDYRSLEVAKKYYDQANISHKVHVKYGLAADSLRSLILNGEACSYDFAFVDADKKMYQEYFELLLQLVRVGGLIVFDNVLWHGKVADPEVNDAKTVSIRNFNTSIMEDKRVSISMVRPLAQGQTFRKQEISVFGSGRREGISSHWMHYNMPFLRKAGIVSRFGLDRISDKIQDMLMGGLFLELDWIGYLIKFKGGLFLELDWIGYLIKFKGGLFLELDWIGYLIKFKEYIIAYLRLQSLGSSMADRLRSLFKGEVLTYAYLLLYIALSSGQIFFNKWVLSSKEINFPYPLGLTLLHMVFSSVLCFLLTKVFKILKVEEGMTVEIYVTSVIPIGAMFAMTLWLGNTAYMYISVAFAQMLKAIMPVAVFILGVAAGLEVMSGRMLLIMSVISFGVLVASYGEINISWIGVVYQMGGVVGEALRLIFMEIFVKRKGLKLNPISLMYYVSPCSAVCLFIPWIFLEKSKMEENSSWNFPLLVLTLNSLCTFALNLSVFLVITHTSALTIRVAGVVKDWVVVLLSAIIFADTKLTPINLVGYAIAIAGVAAYNNHKLKKEVSKSNSDEPESSQPILMAAPSNSDNCSCGGVNFVANCHSKYKDEKFTQLRYWWGEEICDWGGGGAASSSEGRRRVMVVVDVDVDGPAIPIADELAAESTESEAEEWPAASRVTQPRQLLLPQQRDSSDAERKRDCPFCILEKQIVRSLSQDLSPDAPQKIQSCLGIFAEHFRCGRQEDAHEFLRYVIDACHNTCLRLMKLRRNATANGNAANGNGKMANGIGNGEAATSTVVKEIFGGALQSQVKCLSCGTESNKVDEIMDISLDVLHCNSLKDALQRFFQPEILDGQNKYKCESCKKLVAARKQMSFLQAPNVLVIQLKRFEGVLGGKIDKSISFEEFLVLSGFMCKTSKDTRPEYKLFGTIVHSGFSPESGHYYAYIKDVIGRWYCCNDSSVSLSTLQKVLSEKVYILFFSRTNQRPALASTASNGVSSHDCNGRETSKTLKSALPPKGVQTKPYDVSAVSKVDKVPSSPRMKFNLSGNSISKRALTTDNGITVYKNQSLGSNGERSTSTANGKSVYKNQSLGSNEERVPATDNGKIAYKNESCGSNGERTPANDNGKIADNNQLLGTNGERARATDTGKIPYKNQSTGLNGDAKDSVSLEKSEKSLLINRDCLNRGKSPAIVDGNSSQASLLSQVNDVKAEACEGVDTKDRLAARKVPNSSQASLLSRGNVGTGSVKIESCEGIGTKDRLPAGKVPDTSESEKSGLHGRSKVSGSKRKFLDSCILFAPDAQSQAEVEGLKEILKKEASSVLRSCGWLDEVHSFMLSRKRLCSDQVGTTPNSNKVKTRCVICIYTAVMKMMGYRPKPYSASAGVNGYGLPMAMYFCSVEDSKQSKKTIKEASSRHKS</sequence>
<dbReference type="InterPro" id="IPR029063">
    <property type="entry name" value="SAM-dependent_MTases_sf"/>
</dbReference>
<dbReference type="Gene3D" id="3.40.50.150">
    <property type="entry name" value="Vaccinia Virus protein VP39"/>
    <property type="match status" value="1"/>
</dbReference>
<gene>
    <name evidence="14" type="ORF">DVH24_010722</name>
</gene>
<feature type="transmembrane region" description="Helical" evidence="11">
    <location>
        <begin position="614"/>
        <end position="638"/>
    </location>
</feature>
<dbReference type="PANTHER" id="PTHR11132">
    <property type="entry name" value="SOLUTE CARRIER FAMILY 35"/>
    <property type="match status" value="1"/>
</dbReference>
<evidence type="ECO:0000256" key="3">
    <source>
        <dbReference type="ARBA" id="ARBA00022603"/>
    </source>
</evidence>
<feature type="compositionally biased region" description="Polar residues" evidence="10">
    <location>
        <begin position="1186"/>
        <end position="1196"/>
    </location>
</feature>
<dbReference type="InterPro" id="IPR028889">
    <property type="entry name" value="USP"/>
</dbReference>
<keyword evidence="7 11" id="KW-1133">Transmembrane helix</keyword>
<dbReference type="GO" id="GO:0008171">
    <property type="term" value="F:O-methyltransferase activity"/>
    <property type="evidence" value="ECO:0007669"/>
    <property type="project" value="InterPro"/>
</dbReference>
<evidence type="ECO:0000256" key="4">
    <source>
        <dbReference type="ARBA" id="ARBA00022679"/>
    </source>
</evidence>
<protein>
    <recommendedName>
        <fullName evidence="13">USP domain-containing protein</fullName>
    </recommendedName>
</protein>
<evidence type="ECO:0000256" key="11">
    <source>
        <dbReference type="SAM" id="Phobius"/>
    </source>
</evidence>
<keyword evidence="8 11" id="KW-0472">Membrane</keyword>
<reference evidence="14 15" key="1">
    <citation type="submission" date="2018-10" db="EMBL/GenBank/DDBJ databases">
        <title>A high-quality apple genome assembly.</title>
        <authorList>
            <person name="Hu J."/>
        </authorList>
    </citation>
    <scope>NUCLEOTIDE SEQUENCE [LARGE SCALE GENOMIC DNA]</scope>
    <source>
        <strain evidence="15">cv. HFTH1</strain>
        <tissue evidence="14">Young leaf</tissue>
    </source>
</reference>
<evidence type="ECO:0000313" key="14">
    <source>
        <dbReference type="EMBL" id="RXH98397.1"/>
    </source>
</evidence>
<evidence type="ECO:0000256" key="9">
    <source>
        <dbReference type="ARBA" id="ARBA00023453"/>
    </source>
</evidence>
<feature type="region of interest" description="Disordered" evidence="10">
    <location>
        <begin position="1186"/>
        <end position="1213"/>
    </location>
</feature>
<name>A0A498JTY5_MALDO</name>
<dbReference type="EMBL" id="RDQH01000331">
    <property type="protein sequence ID" value="RXH98397.1"/>
    <property type="molecule type" value="Genomic_DNA"/>
</dbReference>
<evidence type="ECO:0000256" key="1">
    <source>
        <dbReference type="ARBA" id="ARBA00004141"/>
    </source>
</evidence>
<feature type="chain" id="PRO_5019787362" description="USP domain-containing protein" evidence="12">
    <location>
        <begin position="19"/>
        <end position="1612"/>
    </location>
</feature>
<keyword evidence="3" id="KW-0489">Methyltransferase</keyword>
<dbReference type="InterPro" id="IPR002935">
    <property type="entry name" value="SAM_O-MeTrfase"/>
</dbReference>
<comment type="similarity">
    <text evidence="2">Belongs to the peptidase C19 family.</text>
</comment>
<evidence type="ECO:0000256" key="6">
    <source>
        <dbReference type="ARBA" id="ARBA00022692"/>
    </source>
</evidence>
<feature type="transmembrane region" description="Helical" evidence="11">
    <location>
        <begin position="495"/>
        <end position="517"/>
    </location>
</feature>
<comment type="subcellular location">
    <subcellularLocation>
        <location evidence="1">Membrane</location>
        <topology evidence="1">Multi-pass membrane protein</topology>
    </subcellularLocation>
</comment>
<dbReference type="Pfam" id="PF01596">
    <property type="entry name" value="Methyltransf_3"/>
    <property type="match status" value="1"/>
</dbReference>
<dbReference type="InterPro" id="IPR038765">
    <property type="entry name" value="Papain-like_cys_pep_sf"/>
</dbReference>
<keyword evidence="4" id="KW-0808">Transferase</keyword>
<dbReference type="GO" id="GO:0016020">
    <property type="term" value="C:membrane"/>
    <property type="evidence" value="ECO:0007669"/>
    <property type="project" value="UniProtKB-SubCell"/>
</dbReference>
<feature type="transmembrane region" description="Helical" evidence="11">
    <location>
        <begin position="529"/>
        <end position="551"/>
    </location>
</feature>
<feature type="transmembrane region" description="Helical" evidence="11">
    <location>
        <begin position="591"/>
        <end position="608"/>
    </location>
</feature>
<dbReference type="Proteomes" id="UP000290289">
    <property type="component" value="Chromosome 5"/>
</dbReference>
<dbReference type="GO" id="GO:0032259">
    <property type="term" value="P:methylation"/>
    <property type="evidence" value="ECO:0007669"/>
    <property type="project" value="UniProtKB-KW"/>
</dbReference>
<feature type="region of interest" description="Disordered" evidence="10">
    <location>
        <begin position="858"/>
        <end position="891"/>
    </location>
</feature>
<dbReference type="Pfam" id="PF03151">
    <property type="entry name" value="TPT"/>
    <property type="match status" value="1"/>
</dbReference>
<evidence type="ECO:0000256" key="2">
    <source>
        <dbReference type="ARBA" id="ARBA00009085"/>
    </source>
</evidence>
<dbReference type="GO" id="GO:0016579">
    <property type="term" value="P:protein deubiquitination"/>
    <property type="evidence" value="ECO:0007669"/>
    <property type="project" value="InterPro"/>
</dbReference>
<keyword evidence="15" id="KW-1185">Reference proteome</keyword>
<keyword evidence="5" id="KW-0949">S-adenosyl-L-methionine</keyword>
<dbReference type="GO" id="GO:0004843">
    <property type="term" value="F:cysteine-type deubiquitinase activity"/>
    <property type="evidence" value="ECO:0007669"/>
    <property type="project" value="InterPro"/>
</dbReference>
<comment type="caution">
    <text evidence="14">The sequence shown here is derived from an EMBL/GenBank/DDBJ whole genome shotgun (WGS) entry which is preliminary data.</text>
</comment>
<evidence type="ECO:0000256" key="7">
    <source>
        <dbReference type="ARBA" id="ARBA00022989"/>
    </source>
</evidence>
<feature type="transmembrane region" description="Helical" evidence="11">
    <location>
        <begin position="711"/>
        <end position="733"/>
    </location>
</feature>
<dbReference type="Pfam" id="PF00443">
    <property type="entry name" value="UCH"/>
    <property type="match status" value="1"/>
</dbReference>
<dbReference type="SUPFAM" id="SSF103481">
    <property type="entry name" value="Multidrug resistance efflux transporter EmrE"/>
    <property type="match status" value="1"/>
</dbReference>
<feature type="signal peptide" evidence="12">
    <location>
        <begin position="1"/>
        <end position="18"/>
    </location>
</feature>
<feature type="region of interest" description="Disordered" evidence="10">
    <location>
        <begin position="1262"/>
        <end position="1362"/>
    </location>
</feature>
<feature type="region of interest" description="Disordered" evidence="10">
    <location>
        <begin position="1453"/>
        <end position="1479"/>
    </location>
</feature>
<evidence type="ECO:0000256" key="10">
    <source>
        <dbReference type="SAM" id="MobiDB-lite"/>
    </source>
</evidence>
<feature type="transmembrane region" description="Helical" evidence="11">
    <location>
        <begin position="650"/>
        <end position="668"/>
    </location>
</feature>
<evidence type="ECO:0000256" key="5">
    <source>
        <dbReference type="ARBA" id="ARBA00022691"/>
    </source>
</evidence>
<dbReference type="PROSITE" id="PS50235">
    <property type="entry name" value="USP_3"/>
    <property type="match status" value="1"/>
</dbReference>
<dbReference type="InterPro" id="IPR001394">
    <property type="entry name" value="Peptidase_C19_UCH"/>
</dbReference>
<dbReference type="InterPro" id="IPR050186">
    <property type="entry name" value="TPT_transporter"/>
</dbReference>
<proteinExistence type="inferred from homology"/>
<keyword evidence="12" id="KW-0732">Signal</keyword>
<evidence type="ECO:0000259" key="13">
    <source>
        <dbReference type="PROSITE" id="PS50235"/>
    </source>
</evidence>